<accession>A0A2A5QP99</accession>
<feature type="region of interest" description="Disordered" evidence="1">
    <location>
        <begin position="1"/>
        <end position="37"/>
    </location>
</feature>
<dbReference type="InterPro" id="IPR058276">
    <property type="entry name" value="DUF7970"/>
</dbReference>
<comment type="caution">
    <text evidence="2">The sequence shown here is derived from an EMBL/GenBank/DDBJ whole genome shotgun (WGS) entry which is preliminary data.</text>
</comment>
<dbReference type="OrthoDB" id="300423at2157"/>
<dbReference type="Pfam" id="PF25925">
    <property type="entry name" value="DUF7970"/>
    <property type="match status" value="1"/>
</dbReference>
<proteinExistence type="predicted"/>
<protein>
    <submittedName>
        <fullName evidence="2">Uncharacterized protein</fullName>
    </submittedName>
</protein>
<feature type="compositionally biased region" description="Acidic residues" evidence="1">
    <location>
        <begin position="1"/>
        <end position="16"/>
    </location>
</feature>
<sequence length="126" mass="14115">MSNPFDDLESEDDDTAPDTTPRKGPSESEDVAGSDPEREIADTLESDPSETGPAFEYSAVRQKPLYARGETWDEFEKTFRTTIAPKLAEADVVDEETRELHDALVKLGIEQPERIAELMLEARRDS</sequence>
<dbReference type="RefSeq" id="WP_097382111.1">
    <property type="nucleotide sequence ID" value="NZ_NXNI01000003.1"/>
</dbReference>
<dbReference type="Proteomes" id="UP000219689">
    <property type="component" value="Unassembled WGS sequence"/>
</dbReference>
<keyword evidence="3" id="KW-1185">Reference proteome</keyword>
<evidence type="ECO:0000313" key="3">
    <source>
        <dbReference type="Proteomes" id="UP000219689"/>
    </source>
</evidence>
<name>A0A2A5QP99_9EURY</name>
<evidence type="ECO:0000313" key="2">
    <source>
        <dbReference type="EMBL" id="PCR88644.1"/>
    </source>
</evidence>
<reference evidence="2 3" key="1">
    <citation type="submission" date="2017-09" db="EMBL/GenBank/DDBJ databases">
        <title>Genome sequences of Natrinema ejinorence JCM 13890T.</title>
        <authorList>
            <person name="Roh S.W."/>
            <person name="Kim Y.B."/>
            <person name="Kim J.Y."/>
        </authorList>
    </citation>
    <scope>NUCLEOTIDE SEQUENCE [LARGE SCALE GENOMIC DNA]</scope>
    <source>
        <strain evidence="2 3">JCM 13890</strain>
    </source>
</reference>
<dbReference type="AlphaFoldDB" id="A0A2A5QP99"/>
<organism evidence="2 3">
    <name type="scientific">Natrinema ejinorense</name>
    <dbReference type="NCBI Taxonomy" id="373386"/>
    <lineage>
        <taxon>Archaea</taxon>
        <taxon>Methanobacteriati</taxon>
        <taxon>Methanobacteriota</taxon>
        <taxon>Stenosarchaea group</taxon>
        <taxon>Halobacteria</taxon>
        <taxon>Halobacteriales</taxon>
        <taxon>Natrialbaceae</taxon>
        <taxon>Natrinema</taxon>
    </lineage>
</organism>
<gene>
    <name evidence="2" type="ORF">CP557_21670</name>
</gene>
<dbReference type="EMBL" id="NXNI01000003">
    <property type="protein sequence ID" value="PCR88644.1"/>
    <property type="molecule type" value="Genomic_DNA"/>
</dbReference>
<evidence type="ECO:0000256" key="1">
    <source>
        <dbReference type="SAM" id="MobiDB-lite"/>
    </source>
</evidence>